<gene>
    <name evidence="5" type="ORF">CFL01nite_01570</name>
</gene>
<evidence type="ECO:0000313" key="6">
    <source>
        <dbReference type="Proteomes" id="UP000315353"/>
    </source>
</evidence>
<reference evidence="5 6" key="1">
    <citation type="submission" date="2019-06" db="EMBL/GenBank/DDBJ databases">
        <title>Whole genome shotgun sequence of Corynebacterium flavescens NBRC 14136.</title>
        <authorList>
            <person name="Hosoyama A."/>
            <person name="Uohara A."/>
            <person name="Ohji S."/>
            <person name="Ichikawa N."/>
        </authorList>
    </citation>
    <scope>NUCLEOTIDE SEQUENCE [LARGE SCALE GENOMIC DNA]</scope>
    <source>
        <strain evidence="5 6">NBRC 14136</strain>
    </source>
</reference>
<dbReference type="GO" id="GO:0016020">
    <property type="term" value="C:membrane"/>
    <property type="evidence" value="ECO:0007669"/>
    <property type="project" value="InterPro"/>
</dbReference>
<accession>A0AB73B4E2</accession>
<name>A0AB73B4E2_CORFL</name>
<dbReference type="InterPro" id="IPR027417">
    <property type="entry name" value="P-loop_NTPase"/>
</dbReference>
<dbReference type="EMBL" id="BJNB01000001">
    <property type="protein sequence ID" value="GEB96662.1"/>
    <property type="molecule type" value="Genomic_DNA"/>
</dbReference>
<dbReference type="GO" id="GO:0016887">
    <property type="term" value="F:ATP hydrolysis activity"/>
    <property type="evidence" value="ECO:0007669"/>
    <property type="project" value="InterPro"/>
</dbReference>
<dbReference type="InterPro" id="IPR003593">
    <property type="entry name" value="AAA+_ATPase"/>
</dbReference>
<feature type="domain" description="ABC transporter" evidence="4">
    <location>
        <begin position="6"/>
        <end position="244"/>
    </location>
</feature>
<dbReference type="InterPro" id="IPR015856">
    <property type="entry name" value="ABC_transpr_CbiO/EcfA_su"/>
</dbReference>
<comment type="caution">
    <text evidence="5">The sequence shown here is derived from an EMBL/GenBank/DDBJ whole genome shotgun (WGS) entry which is preliminary data.</text>
</comment>
<dbReference type="InterPro" id="IPR050153">
    <property type="entry name" value="Metal_Ion_Import_ABC"/>
</dbReference>
<organism evidence="5 6">
    <name type="scientific">Corynebacterium flavescens</name>
    <dbReference type="NCBI Taxonomy" id="28028"/>
    <lineage>
        <taxon>Bacteria</taxon>
        <taxon>Bacillati</taxon>
        <taxon>Actinomycetota</taxon>
        <taxon>Actinomycetes</taxon>
        <taxon>Mycobacteriales</taxon>
        <taxon>Corynebacteriaceae</taxon>
        <taxon>Corynebacterium</taxon>
    </lineage>
</organism>
<dbReference type="Gene3D" id="3.40.50.300">
    <property type="entry name" value="P-loop containing nucleotide triphosphate hydrolases"/>
    <property type="match status" value="1"/>
</dbReference>
<dbReference type="GO" id="GO:0022857">
    <property type="term" value="F:transmembrane transporter activity"/>
    <property type="evidence" value="ECO:0007669"/>
    <property type="project" value="UniProtKB-ARBA"/>
</dbReference>
<keyword evidence="2" id="KW-0547">Nucleotide-binding</keyword>
<sequence>MSAPVLHATDLHVIRNGVDILALEQLDISAGEHWAILGPNGAGKSTLLKVLGTREFPSRGHVDILGETLGRTDVFALRRRIGYVDPKQRLGDIDCTEAVMSGITASNGLIPRWEPSKRDLQVTGQSIELVGMQTRAHHRWMRMSQGEKARTLIARALVTEPELLLLDEPSTGLDLPGRERILTTLDLLRQSQKRLASVTITHHVEEIAASTTHALLIKDGGVLAAGEISETLNSRNLSELYDMDVDLHTYRGRWMSFAADGPR</sequence>
<evidence type="ECO:0000256" key="1">
    <source>
        <dbReference type="ARBA" id="ARBA00022448"/>
    </source>
</evidence>
<dbReference type="PROSITE" id="PS50893">
    <property type="entry name" value="ABC_TRANSPORTER_2"/>
    <property type="match status" value="1"/>
</dbReference>
<dbReference type="Pfam" id="PF00005">
    <property type="entry name" value="ABC_tran"/>
    <property type="match status" value="1"/>
</dbReference>
<dbReference type="SMART" id="SM00382">
    <property type="entry name" value="AAA"/>
    <property type="match status" value="1"/>
</dbReference>
<evidence type="ECO:0000256" key="2">
    <source>
        <dbReference type="ARBA" id="ARBA00022741"/>
    </source>
</evidence>
<evidence type="ECO:0000259" key="4">
    <source>
        <dbReference type="PROSITE" id="PS50893"/>
    </source>
</evidence>
<dbReference type="Proteomes" id="UP000315353">
    <property type="component" value="Unassembled WGS sequence"/>
</dbReference>
<dbReference type="GO" id="GO:0005524">
    <property type="term" value="F:ATP binding"/>
    <property type="evidence" value="ECO:0007669"/>
    <property type="project" value="UniProtKB-KW"/>
</dbReference>
<proteinExistence type="predicted"/>
<keyword evidence="3 5" id="KW-0067">ATP-binding</keyword>
<evidence type="ECO:0000313" key="5">
    <source>
        <dbReference type="EMBL" id="GEB96662.1"/>
    </source>
</evidence>
<dbReference type="AlphaFoldDB" id="A0AB73B4E2"/>
<dbReference type="RefSeq" id="WP_075729574.1">
    <property type="nucleotide sequence ID" value="NZ_BJNB01000001.1"/>
</dbReference>
<dbReference type="SUPFAM" id="SSF52540">
    <property type="entry name" value="P-loop containing nucleoside triphosphate hydrolases"/>
    <property type="match status" value="1"/>
</dbReference>
<dbReference type="InterPro" id="IPR003439">
    <property type="entry name" value="ABC_transporter-like_ATP-bd"/>
</dbReference>
<dbReference type="GeneID" id="82880048"/>
<evidence type="ECO:0000256" key="3">
    <source>
        <dbReference type="ARBA" id="ARBA00022840"/>
    </source>
</evidence>
<keyword evidence="1" id="KW-0813">Transport</keyword>
<dbReference type="CDD" id="cd03225">
    <property type="entry name" value="ABC_cobalt_CbiO_domain1"/>
    <property type="match status" value="1"/>
</dbReference>
<dbReference type="PANTHER" id="PTHR42734">
    <property type="entry name" value="METAL TRANSPORT SYSTEM ATP-BINDING PROTEIN TM_0124-RELATED"/>
    <property type="match status" value="1"/>
</dbReference>
<protein>
    <submittedName>
        <fullName evidence="5">ABC transporter ATP-binding protein</fullName>
    </submittedName>
</protein>